<dbReference type="GO" id="GO:0007121">
    <property type="term" value="P:bipolar cellular bud site selection"/>
    <property type="evidence" value="ECO:0007669"/>
    <property type="project" value="TreeGrafter"/>
</dbReference>
<evidence type="ECO:0000259" key="4">
    <source>
        <dbReference type="SMART" id="SM00555"/>
    </source>
</evidence>
<feature type="compositionally biased region" description="Polar residues" evidence="3">
    <location>
        <begin position="254"/>
        <end position="270"/>
    </location>
</feature>
<evidence type="ECO:0000313" key="5">
    <source>
        <dbReference type="EMBL" id="GMM34153.1"/>
    </source>
</evidence>
<evidence type="ECO:0000256" key="2">
    <source>
        <dbReference type="SAM" id="Coils"/>
    </source>
</evidence>
<feature type="coiled-coil region" evidence="2">
    <location>
        <begin position="468"/>
        <end position="502"/>
    </location>
</feature>
<dbReference type="GO" id="GO:0036267">
    <property type="term" value="P:invasive filamentous growth"/>
    <property type="evidence" value="ECO:0007669"/>
    <property type="project" value="TreeGrafter"/>
</dbReference>
<feature type="compositionally biased region" description="Low complexity" evidence="3">
    <location>
        <begin position="1415"/>
        <end position="1450"/>
    </location>
</feature>
<feature type="region of interest" description="Disordered" evidence="3">
    <location>
        <begin position="1208"/>
        <end position="1501"/>
    </location>
</feature>
<keyword evidence="2" id="KW-0175">Coiled coil</keyword>
<feature type="region of interest" description="Disordered" evidence="3">
    <location>
        <begin position="378"/>
        <end position="400"/>
    </location>
</feature>
<feature type="compositionally biased region" description="Polar residues" evidence="3">
    <location>
        <begin position="897"/>
        <end position="910"/>
    </location>
</feature>
<dbReference type="InterPro" id="IPR013724">
    <property type="entry name" value="GIT_SHD"/>
</dbReference>
<feature type="compositionally biased region" description="Low complexity" evidence="3">
    <location>
        <begin position="1312"/>
        <end position="1327"/>
    </location>
</feature>
<dbReference type="Proteomes" id="UP001360560">
    <property type="component" value="Unassembled WGS sequence"/>
</dbReference>
<evidence type="ECO:0000256" key="3">
    <source>
        <dbReference type="SAM" id="MobiDB-lite"/>
    </source>
</evidence>
<keyword evidence="6" id="KW-1185">Reference proteome</keyword>
<dbReference type="GO" id="GO:0007124">
    <property type="term" value="P:pseudohyphal growth"/>
    <property type="evidence" value="ECO:0007669"/>
    <property type="project" value="TreeGrafter"/>
</dbReference>
<name>A0AAV5QJ32_9ASCO</name>
<feature type="compositionally biased region" description="Polar residues" evidence="3">
    <location>
        <begin position="1289"/>
        <end position="1303"/>
    </location>
</feature>
<dbReference type="SMART" id="SM00555">
    <property type="entry name" value="GIT"/>
    <property type="match status" value="2"/>
</dbReference>
<dbReference type="Gene3D" id="1.20.120.330">
    <property type="entry name" value="Nucleotidyltransferases domain 2"/>
    <property type="match status" value="1"/>
</dbReference>
<feature type="compositionally biased region" description="Polar residues" evidence="3">
    <location>
        <begin position="1252"/>
        <end position="1273"/>
    </location>
</feature>
<evidence type="ECO:0000313" key="6">
    <source>
        <dbReference type="Proteomes" id="UP001360560"/>
    </source>
</evidence>
<feature type="compositionally biased region" description="Basic and acidic residues" evidence="3">
    <location>
        <begin position="378"/>
        <end position="393"/>
    </location>
</feature>
<protein>
    <submittedName>
        <fullName evidence="5">Spa2 protein</fullName>
    </submittedName>
</protein>
<feature type="compositionally biased region" description="Basic and acidic residues" evidence="3">
    <location>
        <begin position="206"/>
        <end position="224"/>
    </location>
</feature>
<dbReference type="EMBL" id="BTFZ01000002">
    <property type="protein sequence ID" value="GMM34153.1"/>
    <property type="molecule type" value="Genomic_DNA"/>
</dbReference>
<evidence type="ECO:0000256" key="1">
    <source>
        <dbReference type="ARBA" id="ARBA00022737"/>
    </source>
</evidence>
<dbReference type="GO" id="GO:0000131">
    <property type="term" value="C:incipient cellular bud site"/>
    <property type="evidence" value="ECO:0007669"/>
    <property type="project" value="TreeGrafter"/>
</dbReference>
<dbReference type="InterPro" id="IPR022018">
    <property type="entry name" value="GIT1_C"/>
</dbReference>
<feature type="region of interest" description="Disordered" evidence="3">
    <location>
        <begin position="1073"/>
        <end position="1174"/>
    </location>
</feature>
<feature type="region of interest" description="Disordered" evidence="3">
    <location>
        <begin position="845"/>
        <end position="940"/>
    </location>
</feature>
<feature type="region of interest" description="Disordered" evidence="3">
    <location>
        <begin position="983"/>
        <end position="1024"/>
    </location>
</feature>
<feature type="compositionally biased region" description="Polar residues" evidence="3">
    <location>
        <begin position="998"/>
        <end position="1018"/>
    </location>
</feature>
<feature type="domain" description="GIT Spa2 homology (SHD)" evidence="4">
    <location>
        <begin position="45"/>
        <end position="75"/>
    </location>
</feature>
<sequence>MGSKNTDSRSAAHLVTHSLVFKDYLANSSEIKSDRHANSSRTKKAREKLLKLSTEQFSELSTDVFDELQRRQTAQELQSEHLAADEGFHPKRNQARKKLASLPPSRFKDLVTDMLYEIERRGLDVQPVEEATPSNTDHSTAHVGIQAGTVIPTKSTLAWSSDEEEEAEDEIGRVHDEKDEEHDELFSHNSNRQLNQKLHQNEYKINGHSDFHDEGSKKVDDGYLDKTSPNTDTSRYSDLSPPKNTRELGGQARELNNSGFGSMTSPNVDTSSKDHEIELLLAEGNKMDKTITIHEKTIESLKNKIQILDEEKNKLETTYDETVAKVYSLEQELTAKESMVEQLQQEKENKSVASDSELSELREEVSKLNFEIQNLKREKETTEKSYQNEKDSRSLASEGEISDLRQEVTRLNFEIKNLEREKEANEKSYLELRDKYSKTETEYKMILDDYKVLQEKYNSALLAQDEIKDEVKEERKRAGIKAKQLHDENETLHGQLEIARAQLETEKSKQPILSRNFTNDLSSKDSVDELNKIEHRLEKVNTKGIENNDSETTEGLKLQVLEWQKKYQDLRHKSIKQTTTSEIDHSSYSVKPTDLSQKAIDKYIDPSGLISSASVVELNSLITSFLLIISDDDLSTDLLFETITKITIIAGDIAVQGESVNNGEFSALIKASVSHAITSTRFYAVHGKTLPKLVVETAIAEISFSVCNMIAAAKGNSSAPGSDILLDNALKNTPGSVYADNTDGESILSPKPLRMVRREGQKQSPIITHKRENPFTTNFTLSPNVISKNAERFPSFDNTPNSYGRSSPVASNMRNTPDITNSGIRRTPDVINNSTKGAHIVIGSSISEKPGSFGNFDTTRGRSNSNFSDKPGSIDNFDTTRGRSNTSISDKPGSFGNFDTTRGRSNSNFSDKPGSIDNFDTTRDRSNTSGSSEGVSTKGLRRTNIGNIAKGPQGIITNASRGAEEAIDNSSVMDNDVVHKQDTTGIGMKNEPEGVNGINKSHVNDNSINSVRSTQPTGNIDVESVPFFTSGDNLSNPNISSTASSNWQVSTRVGLASLQSSTLEDDKHLRQQPYPLSHSQSHSESQPQPQQPQSPSKSEEVYDYQPQPLPRSQSQEQYNYQSQQPHPQPQPHSQPQSKPQEEHNYQPQKTQQPQPQSQPQQKQNTPVLTSTKSSITKRSVVNTFDTTNKNSQIKKTIDISNNSFDSDHYNNSDHYNDSDHYDNPDRYNDSDHYNNSDVGKESFHRREISDPESINESSFRSNQSTPKKNSVSSLKAKFNGSESTEKSVAKSSNSRNVTPSGSILSRMKQLESSSNGGSPTSSPHGSPNIVKPSSEKVVSKFGGKLTAQNLKDIDTKGAIHKKPDSAQEPILQEKSKERFASNASTEKADDSPKRRDQESSSDNHAKQNLTKNAMTSTSDQSSNDQSSNDQSTNDQFSSNKSSSNKSSSDTSSRDQAKSGVPPLSNEEVSSDYSNSQIAYQKPNADYNSKDSASSPLPEARKMDRPQEFDVNTFDIADPDNTLAELLLYLEHQTVEVISTIQTLLSSIKTPDSTTGTLKTGAKAIGIVVSQMFDATSVSMAQSRNVQLREHGRWVVQSLADCGRRMDMLCSNDKSDDDDYADKHFKQRLAGIAFDIAKCTKELVKTVEEASLKEEIAVIDARLKAA</sequence>
<dbReference type="InterPro" id="IPR039892">
    <property type="entry name" value="Spa2/Sph1"/>
</dbReference>
<feature type="compositionally biased region" description="Polar residues" evidence="3">
    <location>
        <begin position="1485"/>
        <end position="1494"/>
    </location>
</feature>
<dbReference type="GO" id="GO:1902716">
    <property type="term" value="C:cell cortex of growing cell tip"/>
    <property type="evidence" value="ECO:0007669"/>
    <property type="project" value="TreeGrafter"/>
</dbReference>
<dbReference type="RefSeq" id="XP_064851153.1">
    <property type="nucleotide sequence ID" value="XM_064995081.1"/>
</dbReference>
<feature type="compositionally biased region" description="Low complexity" evidence="3">
    <location>
        <begin position="1077"/>
        <end position="1096"/>
    </location>
</feature>
<accession>A0AAV5QJ32</accession>
<feature type="compositionally biased region" description="Polar residues" evidence="3">
    <location>
        <begin position="227"/>
        <end position="237"/>
    </location>
</feature>
<feature type="compositionally biased region" description="Basic and acidic residues" evidence="3">
    <location>
        <begin position="1351"/>
        <end position="1379"/>
    </location>
</feature>
<feature type="compositionally biased region" description="Polar residues" evidence="3">
    <location>
        <begin position="1466"/>
        <end position="1478"/>
    </location>
</feature>
<dbReference type="GO" id="GO:0043332">
    <property type="term" value="C:mating projection tip"/>
    <property type="evidence" value="ECO:0007669"/>
    <property type="project" value="TreeGrafter"/>
</dbReference>
<feature type="compositionally biased region" description="Polar residues" evidence="3">
    <location>
        <begin position="876"/>
        <end position="889"/>
    </location>
</feature>
<dbReference type="GO" id="GO:0005934">
    <property type="term" value="C:cellular bud tip"/>
    <property type="evidence" value="ECO:0007669"/>
    <property type="project" value="TreeGrafter"/>
</dbReference>
<dbReference type="PANTHER" id="PTHR21601">
    <property type="entry name" value="SPA2 PROTEIN"/>
    <property type="match status" value="1"/>
</dbReference>
<feature type="compositionally biased region" description="Low complexity" evidence="3">
    <location>
        <begin position="1146"/>
        <end position="1166"/>
    </location>
</feature>
<dbReference type="GO" id="GO:0005826">
    <property type="term" value="C:actomyosin contractile ring"/>
    <property type="evidence" value="ECO:0007669"/>
    <property type="project" value="TreeGrafter"/>
</dbReference>
<dbReference type="PANTHER" id="PTHR21601:SF0">
    <property type="entry name" value="PROTEIN SPA2-RELATED"/>
    <property type="match status" value="1"/>
</dbReference>
<dbReference type="GO" id="GO:0005935">
    <property type="term" value="C:cellular bud neck"/>
    <property type="evidence" value="ECO:0007669"/>
    <property type="project" value="TreeGrafter"/>
</dbReference>
<dbReference type="GO" id="GO:0005078">
    <property type="term" value="F:MAP-kinase scaffold activity"/>
    <property type="evidence" value="ECO:0007669"/>
    <property type="project" value="TreeGrafter"/>
</dbReference>
<dbReference type="Pfam" id="PF08518">
    <property type="entry name" value="GIT_SHD"/>
    <property type="match status" value="2"/>
</dbReference>
<gene>
    <name evidence="5" type="ORF">DASC09_014780</name>
</gene>
<dbReference type="Pfam" id="PF12205">
    <property type="entry name" value="GIT1_C"/>
    <property type="match status" value="1"/>
</dbReference>
<feature type="compositionally biased region" description="Polar residues" evidence="3">
    <location>
        <begin position="855"/>
        <end position="868"/>
    </location>
</feature>
<feature type="region of interest" description="Disordered" evidence="3">
    <location>
        <begin position="206"/>
        <end position="271"/>
    </location>
</feature>
<feature type="compositionally biased region" description="Low complexity" evidence="3">
    <location>
        <begin position="1112"/>
        <end position="1125"/>
    </location>
</feature>
<feature type="compositionally biased region" description="Polar residues" evidence="3">
    <location>
        <begin position="796"/>
        <end position="831"/>
    </location>
</feature>
<dbReference type="GeneID" id="90072132"/>
<organism evidence="5 6">
    <name type="scientific">Saccharomycopsis crataegensis</name>
    <dbReference type="NCBI Taxonomy" id="43959"/>
    <lineage>
        <taxon>Eukaryota</taxon>
        <taxon>Fungi</taxon>
        <taxon>Dikarya</taxon>
        <taxon>Ascomycota</taxon>
        <taxon>Saccharomycotina</taxon>
        <taxon>Saccharomycetes</taxon>
        <taxon>Saccharomycopsidaceae</taxon>
        <taxon>Saccharomycopsis</taxon>
    </lineage>
</organism>
<feature type="compositionally biased region" description="Basic and acidic residues" evidence="3">
    <location>
        <begin position="1208"/>
        <end position="1249"/>
    </location>
</feature>
<comment type="caution">
    <text evidence="5">The sequence shown here is derived from an EMBL/GenBank/DDBJ whole genome shotgun (WGS) entry which is preliminary data.</text>
</comment>
<feature type="region of interest" description="Disordered" evidence="3">
    <location>
        <begin position="791"/>
        <end position="831"/>
    </location>
</feature>
<feature type="domain" description="GIT Spa2 homology (SHD)" evidence="4">
    <location>
        <begin position="95"/>
        <end position="125"/>
    </location>
</feature>
<keyword evidence="1" id="KW-0677">Repeat</keyword>
<feature type="compositionally biased region" description="Basic and acidic residues" evidence="3">
    <location>
        <begin position="1386"/>
        <end position="1405"/>
    </location>
</feature>
<proteinExistence type="predicted"/>
<reference evidence="5 6" key="1">
    <citation type="journal article" date="2023" name="Elife">
        <title>Identification of key yeast species and microbe-microbe interactions impacting larval growth of Drosophila in the wild.</title>
        <authorList>
            <person name="Mure A."/>
            <person name="Sugiura Y."/>
            <person name="Maeda R."/>
            <person name="Honda K."/>
            <person name="Sakurai N."/>
            <person name="Takahashi Y."/>
            <person name="Watada M."/>
            <person name="Katoh T."/>
            <person name="Gotoh A."/>
            <person name="Gotoh Y."/>
            <person name="Taniguchi I."/>
            <person name="Nakamura K."/>
            <person name="Hayashi T."/>
            <person name="Katayama T."/>
            <person name="Uemura T."/>
            <person name="Hattori Y."/>
        </authorList>
    </citation>
    <scope>NUCLEOTIDE SEQUENCE [LARGE SCALE GENOMIC DNA]</scope>
    <source>
        <strain evidence="5 6">SC-9</strain>
    </source>
</reference>